<protein>
    <submittedName>
        <fullName evidence="3">Uncharacterized protein</fullName>
    </submittedName>
</protein>
<keyword evidence="2" id="KW-1133">Transmembrane helix</keyword>
<dbReference type="AlphaFoldDB" id="A0A3A2ZB54"/>
<evidence type="ECO:0000256" key="1">
    <source>
        <dbReference type="SAM" id="MobiDB-lite"/>
    </source>
</evidence>
<dbReference type="InterPro" id="IPR020008">
    <property type="entry name" value="GlyGly_CTERM"/>
</dbReference>
<keyword evidence="4" id="KW-1185">Reference proteome</keyword>
<feature type="transmembrane region" description="Helical" evidence="2">
    <location>
        <begin position="170"/>
        <end position="193"/>
    </location>
</feature>
<name>A0A3A2ZB54_9EURO</name>
<dbReference type="EMBL" id="MVGC01000316">
    <property type="protein sequence ID" value="RJE20342.1"/>
    <property type="molecule type" value="Genomic_DNA"/>
</dbReference>
<organism evidence="3 4">
    <name type="scientific">Aspergillus sclerotialis</name>
    <dbReference type="NCBI Taxonomy" id="2070753"/>
    <lineage>
        <taxon>Eukaryota</taxon>
        <taxon>Fungi</taxon>
        <taxon>Dikarya</taxon>
        <taxon>Ascomycota</taxon>
        <taxon>Pezizomycotina</taxon>
        <taxon>Eurotiomycetes</taxon>
        <taxon>Eurotiomycetidae</taxon>
        <taxon>Eurotiales</taxon>
        <taxon>Aspergillaceae</taxon>
        <taxon>Aspergillus</taxon>
        <taxon>Aspergillus subgen. Polypaecilum</taxon>
    </lineage>
</organism>
<dbReference type="NCBIfam" id="TIGR03501">
    <property type="entry name" value="GlyGly_CTERM"/>
    <property type="match status" value="1"/>
</dbReference>
<accession>A0A3A2ZB54</accession>
<proteinExistence type="predicted"/>
<keyword evidence="2" id="KW-0472">Membrane</keyword>
<feature type="compositionally biased region" description="Low complexity" evidence="1">
    <location>
        <begin position="328"/>
        <end position="341"/>
    </location>
</feature>
<feature type="compositionally biased region" description="Polar residues" evidence="1">
    <location>
        <begin position="255"/>
        <end position="267"/>
    </location>
</feature>
<feature type="region of interest" description="Disordered" evidence="1">
    <location>
        <begin position="137"/>
        <end position="164"/>
    </location>
</feature>
<evidence type="ECO:0000313" key="4">
    <source>
        <dbReference type="Proteomes" id="UP000266188"/>
    </source>
</evidence>
<keyword evidence="2" id="KW-0812">Transmembrane</keyword>
<feature type="region of interest" description="Disordered" evidence="1">
    <location>
        <begin position="200"/>
        <end position="300"/>
    </location>
</feature>
<feature type="compositionally biased region" description="Polar residues" evidence="1">
    <location>
        <begin position="275"/>
        <end position="286"/>
    </location>
</feature>
<feature type="compositionally biased region" description="Low complexity" evidence="1">
    <location>
        <begin position="148"/>
        <end position="160"/>
    </location>
</feature>
<evidence type="ECO:0000256" key="2">
    <source>
        <dbReference type="SAM" id="Phobius"/>
    </source>
</evidence>
<feature type="region of interest" description="Disordered" evidence="1">
    <location>
        <begin position="328"/>
        <end position="379"/>
    </location>
</feature>
<comment type="caution">
    <text evidence="3">The sequence shown here is derived from an EMBL/GenBank/DDBJ whole genome shotgun (WGS) entry which is preliminary data.</text>
</comment>
<dbReference type="Proteomes" id="UP000266188">
    <property type="component" value="Unassembled WGS sequence"/>
</dbReference>
<evidence type="ECO:0000313" key="3">
    <source>
        <dbReference type="EMBL" id="RJE20342.1"/>
    </source>
</evidence>
<sequence length="379" mass="39480">MSDNLVFYKGLKCTKLPRAPRASRPLQTGSKDLTSSLLQDLSSDSTPTLLPDITTLIGSALGDTLQSFTGDTTRATKSITNDVSSLSITGAASNTSPAGRAQDHSTLSFPIGGSPGSLSLTSLQTLVSGAPFSTSLTTATGAPGSGIGSSDTSDSVPSDPHAGKQPAKRVIVGSILGSLSFLSLVLLIGFVIYRRRPMSHNKHGHSANEKLLHSGRRSADSSTSLQCSDTSQLGYPQSNSQEESSSRNPFADPPTAQTPTVVENPFSSPDDHSSGDQSMTEISSLSVPAVSGHPSQSEPEIGLFRTVPYQPSANVSQQSLGSTIILPGRSSLGSSLHGRNSYHAPPTTGELDPSKLCDSIRTSTHSDPFDLEPPHSVQN</sequence>
<reference evidence="4" key="1">
    <citation type="submission" date="2017-02" db="EMBL/GenBank/DDBJ databases">
        <authorList>
            <person name="Tafer H."/>
            <person name="Lopandic K."/>
        </authorList>
    </citation>
    <scope>NUCLEOTIDE SEQUENCE [LARGE SCALE GENOMIC DNA]</scope>
    <source>
        <strain evidence="4">CBS 366.77</strain>
    </source>
</reference>
<feature type="compositionally biased region" description="Polar residues" evidence="1">
    <location>
        <begin position="220"/>
        <end position="235"/>
    </location>
</feature>
<gene>
    <name evidence="3" type="ORF">PHISCL_07323</name>
</gene>
<feature type="compositionally biased region" description="Low complexity" evidence="1">
    <location>
        <begin position="236"/>
        <end position="249"/>
    </location>
</feature>
<dbReference type="STRING" id="2070753.A0A3A2ZB54"/>